<evidence type="ECO:0000313" key="2">
    <source>
        <dbReference type="EMBL" id="MEX6687215.1"/>
    </source>
</evidence>
<dbReference type="RefSeq" id="WP_369328619.1">
    <property type="nucleotide sequence ID" value="NZ_JAULBC010000002.1"/>
</dbReference>
<name>A0ABV3ZCB0_9BACT</name>
<keyword evidence="3" id="KW-1185">Reference proteome</keyword>
<reference evidence="2 3" key="1">
    <citation type="submission" date="2023-07" db="EMBL/GenBank/DDBJ databases">
        <authorList>
            <person name="Lian W.-H."/>
        </authorList>
    </citation>
    <scope>NUCLEOTIDE SEQUENCE [LARGE SCALE GENOMIC DNA]</scope>
    <source>
        <strain evidence="2 3">SYSU DXS3180</strain>
    </source>
</reference>
<dbReference type="Proteomes" id="UP001560573">
    <property type="component" value="Unassembled WGS sequence"/>
</dbReference>
<evidence type="ECO:0000313" key="3">
    <source>
        <dbReference type="Proteomes" id="UP001560573"/>
    </source>
</evidence>
<keyword evidence="1" id="KW-0175">Coiled coil</keyword>
<proteinExistence type="predicted"/>
<comment type="caution">
    <text evidence="2">The sequence shown here is derived from an EMBL/GenBank/DDBJ whole genome shotgun (WGS) entry which is preliminary data.</text>
</comment>
<accession>A0ABV3ZCB0</accession>
<dbReference type="EMBL" id="JAULBC010000002">
    <property type="protein sequence ID" value="MEX6687215.1"/>
    <property type="molecule type" value="Genomic_DNA"/>
</dbReference>
<feature type="coiled-coil region" evidence="1">
    <location>
        <begin position="50"/>
        <end position="116"/>
    </location>
</feature>
<gene>
    <name evidence="2" type="ORF">QTN47_06900</name>
</gene>
<protein>
    <submittedName>
        <fullName evidence="2">Uncharacterized protein</fullName>
    </submittedName>
</protein>
<evidence type="ECO:0000256" key="1">
    <source>
        <dbReference type="SAM" id="Coils"/>
    </source>
</evidence>
<sequence>MVQTDISQLTKECNQWREHLHSYRDEFNFLSSRLRQIASKALSHQQRSDLEHYQNQLHIQLINIHDLKQQVKLHERKINYEQSELKGISEETFTEHESLLDEYESQEHTLHDLRNNFDRYSISLNT</sequence>
<organism evidence="2 3">
    <name type="scientific">Danxiaibacter flavus</name>
    <dbReference type="NCBI Taxonomy" id="3049108"/>
    <lineage>
        <taxon>Bacteria</taxon>
        <taxon>Pseudomonadati</taxon>
        <taxon>Bacteroidota</taxon>
        <taxon>Chitinophagia</taxon>
        <taxon>Chitinophagales</taxon>
        <taxon>Chitinophagaceae</taxon>
        <taxon>Danxiaibacter</taxon>
    </lineage>
</organism>